<gene>
    <name evidence="1" type="ORF">BV22DRAFT_1109362</name>
</gene>
<keyword evidence="2" id="KW-1185">Reference proteome</keyword>
<dbReference type="EMBL" id="MU266333">
    <property type="protein sequence ID" value="KAH7930302.1"/>
    <property type="molecule type" value="Genomic_DNA"/>
</dbReference>
<organism evidence="1 2">
    <name type="scientific">Leucogyrophana mollusca</name>
    <dbReference type="NCBI Taxonomy" id="85980"/>
    <lineage>
        <taxon>Eukaryota</taxon>
        <taxon>Fungi</taxon>
        <taxon>Dikarya</taxon>
        <taxon>Basidiomycota</taxon>
        <taxon>Agaricomycotina</taxon>
        <taxon>Agaricomycetes</taxon>
        <taxon>Agaricomycetidae</taxon>
        <taxon>Boletales</taxon>
        <taxon>Boletales incertae sedis</taxon>
        <taxon>Leucogyrophana</taxon>
    </lineage>
</organism>
<sequence>MGSPPHFIGGGGTYATIGARIWLPADKLGMIIDRGHDFPLEIDSKLSSYGSEMWHFRGHSDRGTTRALNSYRGDHRGFEYLTPRIRLTPRDLENTRFARPATLHFICSPTRALEIISEVNDVVGWKPINIFEPIPDRCVPEELPSLIKALPAISVLSPNAEEALNLLSLPPAVTRPAVEGAAAKFLALGVGEAGSGCVIIRSGALGAYIKTREREGQWIDAFWTNSDLSKVVDVTGAGNSFLGGLAAGLLLSQGDVYEAAFYASVSASFTIEQGGLPIMTGNADGGAEEWNGDLPRRRLEELQQRHRNKE</sequence>
<protein>
    <submittedName>
        <fullName evidence="1">Ribokinase-like protein</fullName>
    </submittedName>
</protein>
<name>A0ACB8BZI5_9AGAM</name>
<proteinExistence type="predicted"/>
<reference evidence="1" key="1">
    <citation type="journal article" date="2021" name="New Phytol.">
        <title>Evolutionary innovations through gain and loss of genes in the ectomycorrhizal Boletales.</title>
        <authorList>
            <person name="Wu G."/>
            <person name="Miyauchi S."/>
            <person name="Morin E."/>
            <person name="Kuo A."/>
            <person name="Drula E."/>
            <person name="Varga T."/>
            <person name="Kohler A."/>
            <person name="Feng B."/>
            <person name="Cao Y."/>
            <person name="Lipzen A."/>
            <person name="Daum C."/>
            <person name="Hundley H."/>
            <person name="Pangilinan J."/>
            <person name="Johnson J."/>
            <person name="Barry K."/>
            <person name="LaButti K."/>
            <person name="Ng V."/>
            <person name="Ahrendt S."/>
            <person name="Min B."/>
            <person name="Choi I.G."/>
            <person name="Park H."/>
            <person name="Plett J.M."/>
            <person name="Magnuson J."/>
            <person name="Spatafora J.W."/>
            <person name="Nagy L.G."/>
            <person name="Henrissat B."/>
            <person name="Grigoriev I.V."/>
            <person name="Yang Z.L."/>
            <person name="Xu J."/>
            <person name="Martin F.M."/>
        </authorList>
    </citation>
    <scope>NUCLEOTIDE SEQUENCE</scope>
    <source>
        <strain evidence="1">KUC20120723A-06</strain>
    </source>
</reference>
<dbReference type="Proteomes" id="UP000790709">
    <property type="component" value="Unassembled WGS sequence"/>
</dbReference>
<evidence type="ECO:0000313" key="2">
    <source>
        <dbReference type="Proteomes" id="UP000790709"/>
    </source>
</evidence>
<accession>A0ACB8BZI5</accession>
<evidence type="ECO:0000313" key="1">
    <source>
        <dbReference type="EMBL" id="KAH7930302.1"/>
    </source>
</evidence>
<comment type="caution">
    <text evidence="1">The sequence shown here is derived from an EMBL/GenBank/DDBJ whole genome shotgun (WGS) entry which is preliminary data.</text>
</comment>